<gene>
    <name evidence="2" type="ORF">SAMN05660330_02655</name>
</gene>
<protein>
    <submittedName>
        <fullName evidence="2">Peptidoglycan-synthase activator LpoB</fullName>
    </submittedName>
</protein>
<dbReference type="EMBL" id="FNJI01000018">
    <property type="protein sequence ID" value="SDP40041.1"/>
    <property type="molecule type" value="Genomic_DNA"/>
</dbReference>
<dbReference type="AlphaFoldDB" id="A0A1H0SE12"/>
<keyword evidence="3" id="KW-1185">Reference proteome</keyword>
<dbReference type="RefSeq" id="WP_176761226.1">
    <property type="nucleotide sequence ID" value="NZ_FNJI01000018.1"/>
</dbReference>
<accession>A0A1H0SE12</accession>
<sequence length="337" mass="36824">MNRLKYLIIGALALVLAGCGQTVIETLQVPGGQDYDAPGSGKSIVILPFADYSEGNIESAQRRDRAITEHFTDRLVANGFWLPIQEDVCDFLVAEEVIQPVSAGSVNTSSIDLELENEWSAAMKSQLNFYKDQVQQAALKKSSAFPGTHGLDRNEIVKIGRQFNADYVVRGRILEYKTRDEANWAPWKKGILPFAIGGTNRAVNGFASSDAYDERNEMITGALLGTIIGYNNTDFPSSDNESIFGFVNGSSNAVFWGAVGGGLGTNAHNSGKVDQAVVQMRVWVQEAATGAVVWTNRVRVQVSPETVYADNQYDHLFDQAIEKGVTTLVDHFVTYGL</sequence>
<feature type="chain" id="PRO_5011747670" evidence="1">
    <location>
        <begin position="23"/>
        <end position="337"/>
    </location>
</feature>
<reference evidence="2 3" key="1">
    <citation type="submission" date="2016-10" db="EMBL/GenBank/DDBJ databases">
        <authorList>
            <person name="de Groot N.N."/>
        </authorList>
    </citation>
    <scope>NUCLEOTIDE SEQUENCE [LARGE SCALE GENOMIC DNA]</scope>
    <source>
        <strain evidence="2 3">DSM 12130</strain>
    </source>
</reference>
<keyword evidence="1" id="KW-0732">Signal</keyword>
<evidence type="ECO:0000256" key="1">
    <source>
        <dbReference type="SAM" id="SignalP"/>
    </source>
</evidence>
<feature type="signal peptide" evidence="1">
    <location>
        <begin position="1"/>
        <end position="22"/>
    </location>
</feature>
<proteinExistence type="predicted"/>
<dbReference type="PROSITE" id="PS51257">
    <property type="entry name" value="PROKAR_LIPOPROTEIN"/>
    <property type="match status" value="1"/>
</dbReference>
<name>A0A1H0SE12_9BACT</name>
<evidence type="ECO:0000313" key="2">
    <source>
        <dbReference type="EMBL" id="SDP40041.1"/>
    </source>
</evidence>
<organism evidence="2 3">
    <name type="scientific">Desulforhopalus singaporensis</name>
    <dbReference type="NCBI Taxonomy" id="91360"/>
    <lineage>
        <taxon>Bacteria</taxon>
        <taxon>Pseudomonadati</taxon>
        <taxon>Thermodesulfobacteriota</taxon>
        <taxon>Desulfobulbia</taxon>
        <taxon>Desulfobulbales</taxon>
        <taxon>Desulfocapsaceae</taxon>
        <taxon>Desulforhopalus</taxon>
    </lineage>
</organism>
<dbReference type="STRING" id="91360.SAMN05660330_02655"/>
<evidence type="ECO:0000313" key="3">
    <source>
        <dbReference type="Proteomes" id="UP000199073"/>
    </source>
</evidence>
<dbReference type="Proteomes" id="UP000199073">
    <property type="component" value="Unassembled WGS sequence"/>
</dbReference>